<dbReference type="Proteomes" id="UP000708208">
    <property type="component" value="Unassembled WGS sequence"/>
</dbReference>
<sequence>NDDTIPSTSVVSSSASSEYALPAFNPEDTETNELLGVNSQRKLKKLEKKMTKLKAKLESLEQELQDERRLKKKYKDKVATLKRKLEKYQGDKTKVVDIGNGILINAALLDRAKIFSNSPAILARNMFRLAFKESEIQGRSLLGRACNANKCQPVKPSVDATKRDAVIS</sequence>
<keyword evidence="3" id="KW-1185">Reference proteome</keyword>
<reference evidence="2" key="1">
    <citation type="submission" date="2021-06" db="EMBL/GenBank/DDBJ databases">
        <authorList>
            <person name="Hodson N. C."/>
            <person name="Mongue J. A."/>
            <person name="Jaron S. K."/>
        </authorList>
    </citation>
    <scope>NUCLEOTIDE SEQUENCE</scope>
</reference>
<keyword evidence="1" id="KW-0175">Coiled coil</keyword>
<protein>
    <recommendedName>
        <fullName evidence="4">BEN domain-containing protein</fullName>
    </recommendedName>
</protein>
<accession>A0A8J2PSJ2</accession>
<comment type="caution">
    <text evidence="2">The sequence shown here is derived from an EMBL/GenBank/DDBJ whole genome shotgun (WGS) entry which is preliminary data.</text>
</comment>
<proteinExistence type="predicted"/>
<feature type="non-terminal residue" evidence="2">
    <location>
        <position position="1"/>
    </location>
</feature>
<evidence type="ECO:0000313" key="2">
    <source>
        <dbReference type="EMBL" id="CAG7821489.1"/>
    </source>
</evidence>
<dbReference type="EMBL" id="CAJVCH010512609">
    <property type="protein sequence ID" value="CAG7821489.1"/>
    <property type="molecule type" value="Genomic_DNA"/>
</dbReference>
<feature type="coiled-coil region" evidence="1">
    <location>
        <begin position="36"/>
        <end position="91"/>
    </location>
</feature>
<dbReference type="AlphaFoldDB" id="A0A8J2PSJ2"/>
<evidence type="ECO:0008006" key="4">
    <source>
        <dbReference type="Google" id="ProtNLM"/>
    </source>
</evidence>
<evidence type="ECO:0000313" key="3">
    <source>
        <dbReference type="Proteomes" id="UP000708208"/>
    </source>
</evidence>
<organism evidence="2 3">
    <name type="scientific">Allacma fusca</name>
    <dbReference type="NCBI Taxonomy" id="39272"/>
    <lineage>
        <taxon>Eukaryota</taxon>
        <taxon>Metazoa</taxon>
        <taxon>Ecdysozoa</taxon>
        <taxon>Arthropoda</taxon>
        <taxon>Hexapoda</taxon>
        <taxon>Collembola</taxon>
        <taxon>Symphypleona</taxon>
        <taxon>Sminthuridae</taxon>
        <taxon>Allacma</taxon>
    </lineage>
</organism>
<evidence type="ECO:0000256" key="1">
    <source>
        <dbReference type="SAM" id="Coils"/>
    </source>
</evidence>
<gene>
    <name evidence="2" type="ORF">AFUS01_LOCUS31823</name>
</gene>
<name>A0A8J2PSJ2_9HEXA</name>